<accession>A0A8B7ZC65</accession>
<evidence type="ECO:0000313" key="12">
    <source>
        <dbReference type="RefSeq" id="XP_022103258.1"/>
    </source>
</evidence>
<reference evidence="12" key="1">
    <citation type="submission" date="2025-08" db="UniProtKB">
        <authorList>
            <consortium name="RefSeq"/>
        </authorList>
    </citation>
    <scope>IDENTIFICATION</scope>
</reference>
<dbReference type="GO" id="GO:0016020">
    <property type="term" value="C:membrane"/>
    <property type="evidence" value="ECO:0007669"/>
    <property type="project" value="UniProtKB-SubCell"/>
</dbReference>
<dbReference type="OrthoDB" id="426882at2759"/>
<protein>
    <submittedName>
        <fullName evidence="12">Cholesterol 7-desaturase-like</fullName>
    </submittedName>
</protein>
<dbReference type="AlphaFoldDB" id="A0A8B7ZC65"/>
<dbReference type="Pfam" id="PF00355">
    <property type="entry name" value="Rieske"/>
    <property type="match status" value="1"/>
</dbReference>
<dbReference type="RefSeq" id="XP_022103258.1">
    <property type="nucleotide sequence ID" value="XM_022247566.1"/>
</dbReference>
<evidence type="ECO:0000256" key="1">
    <source>
        <dbReference type="ARBA" id="ARBA00004370"/>
    </source>
</evidence>
<evidence type="ECO:0000256" key="6">
    <source>
        <dbReference type="ARBA" id="ARBA00023002"/>
    </source>
</evidence>
<comment type="subcellular location">
    <subcellularLocation>
        <location evidence="1">Membrane</location>
    </subcellularLocation>
</comment>
<keyword evidence="2" id="KW-0812">Transmembrane</keyword>
<dbReference type="Gene3D" id="2.102.10.10">
    <property type="entry name" value="Rieske [2Fe-2S] iron-sulphur domain"/>
    <property type="match status" value="1"/>
</dbReference>
<evidence type="ECO:0000256" key="8">
    <source>
        <dbReference type="ARBA" id="ARBA00023014"/>
    </source>
</evidence>
<gene>
    <name evidence="12" type="primary">LOC110986001</name>
</gene>
<dbReference type="Proteomes" id="UP000694845">
    <property type="component" value="Unplaced"/>
</dbReference>
<keyword evidence="6" id="KW-0560">Oxidoreductase</keyword>
<proteinExistence type="predicted"/>
<dbReference type="GO" id="GO:0005737">
    <property type="term" value="C:cytoplasm"/>
    <property type="evidence" value="ECO:0007669"/>
    <property type="project" value="TreeGrafter"/>
</dbReference>
<dbReference type="GO" id="GO:0051537">
    <property type="term" value="F:2 iron, 2 sulfur cluster binding"/>
    <property type="evidence" value="ECO:0007669"/>
    <property type="project" value="UniProtKB-KW"/>
</dbReference>
<feature type="domain" description="Rieske" evidence="10">
    <location>
        <begin position="83"/>
        <end position="186"/>
    </location>
</feature>
<dbReference type="PROSITE" id="PS51296">
    <property type="entry name" value="RIESKE"/>
    <property type="match status" value="1"/>
</dbReference>
<evidence type="ECO:0000313" key="11">
    <source>
        <dbReference type="Proteomes" id="UP000694845"/>
    </source>
</evidence>
<keyword evidence="4" id="KW-0479">Metal-binding</keyword>
<evidence type="ECO:0000256" key="5">
    <source>
        <dbReference type="ARBA" id="ARBA00022989"/>
    </source>
</evidence>
<keyword evidence="9" id="KW-0472">Membrane</keyword>
<evidence type="ECO:0000256" key="7">
    <source>
        <dbReference type="ARBA" id="ARBA00023004"/>
    </source>
</evidence>
<keyword evidence="5" id="KW-1133">Transmembrane helix</keyword>
<keyword evidence="11" id="KW-1185">Reference proteome</keyword>
<evidence type="ECO:0000256" key="4">
    <source>
        <dbReference type="ARBA" id="ARBA00022723"/>
    </source>
</evidence>
<organism evidence="11 12">
    <name type="scientific">Acanthaster planci</name>
    <name type="common">Crown-of-thorns starfish</name>
    <dbReference type="NCBI Taxonomy" id="133434"/>
    <lineage>
        <taxon>Eukaryota</taxon>
        <taxon>Metazoa</taxon>
        <taxon>Echinodermata</taxon>
        <taxon>Eleutherozoa</taxon>
        <taxon>Asterozoa</taxon>
        <taxon>Asteroidea</taxon>
        <taxon>Valvatacea</taxon>
        <taxon>Valvatida</taxon>
        <taxon>Acanthasteridae</taxon>
        <taxon>Acanthaster</taxon>
    </lineage>
</organism>
<dbReference type="PANTHER" id="PTHR21266">
    <property type="entry name" value="IRON-SULFUR DOMAIN CONTAINING PROTEIN"/>
    <property type="match status" value="1"/>
</dbReference>
<dbReference type="PANTHER" id="PTHR21266:SF32">
    <property type="entry name" value="CHOLESTEROL 7-DESATURASE NVD"/>
    <property type="match status" value="1"/>
</dbReference>
<dbReference type="InterPro" id="IPR036922">
    <property type="entry name" value="Rieske_2Fe-2S_sf"/>
</dbReference>
<evidence type="ECO:0000256" key="9">
    <source>
        <dbReference type="ARBA" id="ARBA00023136"/>
    </source>
</evidence>
<name>A0A8B7ZC65_ACAPL</name>
<dbReference type="GO" id="GO:0016491">
    <property type="term" value="F:oxidoreductase activity"/>
    <property type="evidence" value="ECO:0007669"/>
    <property type="project" value="UniProtKB-KW"/>
</dbReference>
<evidence type="ECO:0000256" key="3">
    <source>
        <dbReference type="ARBA" id="ARBA00022714"/>
    </source>
</evidence>
<dbReference type="SUPFAM" id="SSF50022">
    <property type="entry name" value="ISP domain"/>
    <property type="match status" value="1"/>
</dbReference>
<evidence type="ECO:0000259" key="10">
    <source>
        <dbReference type="PROSITE" id="PS51296"/>
    </source>
</evidence>
<dbReference type="InterPro" id="IPR017941">
    <property type="entry name" value="Rieske_2Fe-2S"/>
</dbReference>
<keyword evidence="3" id="KW-0001">2Fe-2S</keyword>
<dbReference type="KEGG" id="aplc:110986001"/>
<feature type="non-terminal residue" evidence="12">
    <location>
        <position position="225"/>
    </location>
</feature>
<evidence type="ECO:0000256" key="2">
    <source>
        <dbReference type="ARBA" id="ARBA00022692"/>
    </source>
</evidence>
<sequence length="225" mass="25455">MEEKMDPVELMERELEDVSSPVTSYRHVMFRDLTPWWTTRILLPNLDGTGIKTYLSPLALQFNEARNSYLIEKGQAGLTKEGIIATMKRRRRVGDVPPVYPNGLNLAVFRGESGKAYIVDPYCPHLGANLAVGGKVTGECIECPFHGWAFQGEDGKCVKIAYTDKVPDSIKVPTYRSLEINDMILLWFHAEGEEPSWYPPEIEKIKSGEVKFNGIFEAYVNCHIQ</sequence>
<dbReference type="GeneID" id="110986001"/>
<keyword evidence="7" id="KW-0408">Iron</keyword>
<dbReference type="GO" id="GO:0046872">
    <property type="term" value="F:metal ion binding"/>
    <property type="evidence" value="ECO:0007669"/>
    <property type="project" value="UniProtKB-KW"/>
</dbReference>
<dbReference type="InterPro" id="IPR050584">
    <property type="entry name" value="Cholesterol_7-desaturase"/>
</dbReference>
<keyword evidence="8" id="KW-0411">Iron-sulfur</keyword>